<accession>A0A9X8RLL8</accession>
<organism evidence="1 2">
    <name type="scientific">Clostridioides difficile</name>
    <name type="common">Peptoclostridium difficile</name>
    <dbReference type="NCBI Taxonomy" id="1496"/>
    <lineage>
        <taxon>Bacteria</taxon>
        <taxon>Bacillati</taxon>
        <taxon>Bacillota</taxon>
        <taxon>Clostridia</taxon>
        <taxon>Peptostreptococcales</taxon>
        <taxon>Peptostreptococcaceae</taxon>
        <taxon>Clostridioides</taxon>
    </lineage>
</organism>
<evidence type="ECO:0000313" key="1">
    <source>
        <dbReference type="EMBL" id="SJT00743.1"/>
    </source>
</evidence>
<protein>
    <submittedName>
        <fullName evidence="1">Uncharacterized protein</fullName>
    </submittedName>
</protein>
<reference evidence="1 2" key="1">
    <citation type="submission" date="2017-02" db="EMBL/GenBank/DDBJ databases">
        <authorList>
            <consortium name="Pathogen Informatics"/>
        </authorList>
    </citation>
    <scope>NUCLEOTIDE SEQUENCE [LARGE SCALE GENOMIC DNA]</scope>
    <source>
        <strain evidence="1 2">VRECD0157</strain>
    </source>
</reference>
<evidence type="ECO:0000313" key="2">
    <source>
        <dbReference type="Proteomes" id="UP000189137"/>
    </source>
</evidence>
<gene>
    <name evidence="1" type="ORF">SAMEA3375112_03412</name>
</gene>
<dbReference type="Proteomes" id="UP000189137">
    <property type="component" value="Unassembled WGS sequence"/>
</dbReference>
<sequence>MPNIRQGIHIKGLKVGIKLSSYINNFKKRIGLGCSTPKEKRILQLRLSFKKYLKETPTCIEVPITDIDEICITEDTKRAIVAINDITNNDKRALDEKNLLVESDLDVDVGCYLFYDNCYWLTIFKEHKEMDTYKHFIIKRCNQFFNYKYKGQMYKIPIAVENLTLYSDGMADNKYTSISDTKRQLYFGSNPVTKTIDIDTRIMLTGKTAFRVTSINDFEYNGRETGADGLIKAICLQDALISKDDTINNIAWNDLSENDNIIIPFSKIMGDGFINLGEENEYRIDHSQGVEWLLDKQYRYCNIINQDEKKCVIQANTLAKYSGFEALLLAKDKDTNKTIDTKKITLRG</sequence>
<proteinExistence type="predicted"/>
<dbReference type="AlphaFoldDB" id="A0A9X8RLL8"/>
<comment type="caution">
    <text evidence="1">The sequence shown here is derived from an EMBL/GenBank/DDBJ whole genome shotgun (WGS) entry which is preliminary data.</text>
</comment>
<dbReference type="EMBL" id="FUPS01000014">
    <property type="protein sequence ID" value="SJT00743.1"/>
    <property type="molecule type" value="Genomic_DNA"/>
</dbReference>
<name>A0A9X8RLL8_CLODI</name>